<feature type="non-terminal residue" evidence="1">
    <location>
        <position position="1"/>
    </location>
</feature>
<dbReference type="OrthoDB" id="674047at2759"/>
<evidence type="ECO:0000313" key="2">
    <source>
        <dbReference type="Proteomes" id="UP000324897"/>
    </source>
</evidence>
<dbReference type="SUPFAM" id="SSF54001">
    <property type="entry name" value="Cysteine proteinases"/>
    <property type="match status" value="1"/>
</dbReference>
<dbReference type="EMBL" id="RWGY01000039">
    <property type="protein sequence ID" value="TVU10158.1"/>
    <property type="molecule type" value="Genomic_DNA"/>
</dbReference>
<protein>
    <recommendedName>
        <fullName evidence="3">Ubiquitin-like protease family profile domain-containing protein</fullName>
    </recommendedName>
</protein>
<accession>A0A5J9TGY7</accession>
<proteinExistence type="predicted"/>
<organism evidence="1 2">
    <name type="scientific">Eragrostis curvula</name>
    <name type="common">weeping love grass</name>
    <dbReference type="NCBI Taxonomy" id="38414"/>
    <lineage>
        <taxon>Eukaryota</taxon>
        <taxon>Viridiplantae</taxon>
        <taxon>Streptophyta</taxon>
        <taxon>Embryophyta</taxon>
        <taxon>Tracheophyta</taxon>
        <taxon>Spermatophyta</taxon>
        <taxon>Magnoliopsida</taxon>
        <taxon>Liliopsida</taxon>
        <taxon>Poales</taxon>
        <taxon>Poaceae</taxon>
        <taxon>PACMAD clade</taxon>
        <taxon>Chloridoideae</taxon>
        <taxon>Eragrostideae</taxon>
        <taxon>Eragrostidinae</taxon>
        <taxon>Eragrostis</taxon>
    </lineage>
</organism>
<dbReference type="Gramene" id="TVU10158">
    <property type="protein sequence ID" value="TVU10158"/>
    <property type="gene ID" value="EJB05_43669"/>
</dbReference>
<comment type="caution">
    <text evidence="1">The sequence shown here is derived from an EMBL/GenBank/DDBJ whole genome shotgun (WGS) entry which is preliminary data.</text>
</comment>
<dbReference type="AlphaFoldDB" id="A0A5J9TGY7"/>
<evidence type="ECO:0000313" key="1">
    <source>
        <dbReference type="EMBL" id="TVU10158.1"/>
    </source>
</evidence>
<dbReference type="Proteomes" id="UP000324897">
    <property type="component" value="Chromosome 3"/>
</dbReference>
<evidence type="ECO:0008006" key="3">
    <source>
        <dbReference type="Google" id="ProtNLM"/>
    </source>
</evidence>
<sequence length="495" mass="55476">MVSSGKAGTFAMDLSAKWTANSPSSAQRTTPAVAEVSFCLPRLREVLVSKLSCLEGFARQEVENELEKFDHEVLLETNKIAAAQKRILKKHIELADKIGKIVKCLATQSQSGEDLCGDHTAAHEAADSKSIVPEQHMAGVDDTVRTGDNSVPCNLCIDVVYEVSTEVNLEKSIFGQVTDCEESREDVIMTNINERGSEIAFQEDVRVSPHNFDTHLTKQTIDNGSDVAECPIQDCSPNIPPIGFKVAGKRSVVAHKKMASKRKKARDDVAHAPQFRIKRRIHAPSKISDPIKIGFMRTTPSSEVSANPESTLDPTFSEDGLDTAWDTYMPNDVSWKTLKLVVIPVFHHSHYTLYTVKLDENSIYVLDTIDYVQRGSKLDDHHKDVYPRVIMRINTLLGKKSKGALREFTDFRIVQFPCPYMVHPNDCAFLSCKYMEHFTGEPGCLDNIVNPEKTPELRAEHLHYLLFHPLNEAKLPPEILEYRISGVPYPEMSRS</sequence>
<dbReference type="InterPro" id="IPR038765">
    <property type="entry name" value="Papain-like_cys_pep_sf"/>
</dbReference>
<keyword evidence="2" id="KW-1185">Reference proteome</keyword>
<name>A0A5J9TGY7_9POAL</name>
<reference evidence="1 2" key="1">
    <citation type="journal article" date="2019" name="Sci. Rep.">
        <title>A high-quality genome of Eragrostis curvula grass provides insights into Poaceae evolution and supports new strategies to enhance forage quality.</title>
        <authorList>
            <person name="Carballo J."/>
            <person name="Santos B.A.C.M."/>
            <person name="Zappacosta D."/>
            <person name="Garbus I."/>
            <person name="Selva J.P."/>
            <person name="Gallo C.A."/>
            <person name="Diaz A."/>
            <person name="Albertini E."/>
            <person name="Caccamo M."/>
            <person name="Echenique V."/>
        </authorList>
    </citation>
    <scope>NUCLEOTIDE SEQUENCE [LARGE SCALE GENOMIC DNA]</scope>
    <source>
        <strain evidence="2">cv. Victoria</strain>
        <tissue evidence="1">Leaf</tissue>
    </source>
</reference>
<gene>
    <name evidence="1" type="ORF">EJB05_43669</name>
</gene>
<dbReference type="Gene3D" id="3.40.395.10">
    <property type="entry name" value="Adenoviral Proteinase, Chain A"/>
    <property type="match status" value="1"/>
</dbReference>